<evidence type="ECO:0000256" key="1">
    <source>
        <dbReference type="ARBA" id="ARBA00022741"/>
    </source>
</evidence>
<evidence type="ECO:0000259" key="3">
    <source>
        <dbReference type="Pfam" id="PF17862"/>
    </source>
</evidence>
<reference evidence="4" key="1">
    <citation type="submission" date="2020-11" db="EMBL/GenBank/DDBJ databases">
        <authorList>
            <person name="Tran Van P."/>
        </authorList>
    </citation>
    <scope>NUCLEOTIDE SEQUENCE</scope>
</reference>
<dbReference type="PANTHER" id="PTHR45644">
    <property type="entry name" value="AAA ATPASE, PUTATIVE (AFU_ORTHOLOGUE AFUA_2G12920)-RELATED-RELATED"/>
    <property type="match status" value="1"/>
</dbReference>
<organism evidence="4">
    <name type="scientific">Darwinula stevensoni</name>
    <dbReference type="NCBI Taxonomy" id="69355"/>
    <lineage>
        <taxon>Eukaryota</taxon>
        <taxon>Metazoa</taxon>
        <taxon>Ecdysozoa</taxon>
        <taxon>Arthropoda</taxon>
        <taxon>Crustacea</taxon>
        <taxon>Oligostraca</taxon>
        <taxon>Ostracoda</taxon>
        <taxon>Podocopa</taxon>
        <taxon>Podocopida</taxon>
        <taxon>Darwinulocopina</taxon>
        <taxon>Darwinuloidea</taxon>
        <taxon>Darwinulidae</taxon>
        <taxon>Darwinula</taxon>
    </lineage>
</organism>
<dbReference type="SUPFAM" id="SSF52540">
    <property type="entry name" value="P-loop containing nucleoside triphosphate hydrolases"/>
    <property type="match status" value="1"/>
</dbReference>
<dbReference type="GO" id="GO:0005524">
    <property type="term" value="F:ATP binding"/>
    <property type="evidence" value="ECO:0007669"/>
    <property type="project" value="UniProtKB-KW"/>
</dbReference>
<accession>A0A7R9A3E4</accession>
<evidence type="ECO:0000313" key="4">
    <source>
        <dbReference type="EMBL" id="CAD7246744.1"/>
    </source>
</evidence>
<protein>
    <recommendedName>
        <fullName evidence="3">AAA ATPase AAA+ lid domain-containing protein</fullName>
    </recommendedName>
</protein>
<dbReference type="InterPro" id="IPR051701">
    <property type="entry name" value="Mito_OM_Translocase_MSP1"/>
</dbReference>
<evidence type="ECO:0000313" key="5">
    <source>
        <dbReference type="Proteomes" id="UP000677054"/>
    </source>
</evidence>
<name>A0A7R9A3E4_9CRUS</name>
<feature type="domain" description="AAA ATPase AAA+ lid" evidence="3">
    <location>
        <begin position="21"/>
        <end position="56"/>
    </location>
</feature>
<gene>
    <name evidence="4" type="ORF">DSTB1V02_LOCUS6590</name>
</gene>
<dbReference type="GO" id="GO:0005741">
    <property type="term" value="C:mitochondrial outer membrane"/>
    <property type="evidence" value="ECO:0007669"/>
    <property type="project" value="TreeGrafter"/>
</dbReference>
<proteinExistence type="predicted"/>
<dbReference type="PANTHER" id="PTHR45644:SF3">
    <property type="entry name" value="FI08533P-RELATED"/>
    <property type="match status" value="1"/>
</dbReference>
<evidence type="ECO:0000256" key="2">
    <source>
        <dbReference type="ARBA" id="ARBA00022840"/>
    </source>
</evidence>
<sequence>NTHQRESILKLILGQEPISKDVNLTELAEKTPGYSGSDLRELCRTAAMLSVRAQFRVEASSGETFGPITRASFEQAIAKINTSKVPRHLKMFYLILNSFKEVQSNEITFIQDLMWYFAPPSQMDGLSMHQK</sequence>
<dbReference type="InterPro" id="IPR027417">
    <property type="entry name" value="P-loop_NTPase"/>
</dbReference>
<dbReference type="OrthoDB" id="10254455at2759"/>
<keyword evidence="5" id="KW-1185">Reference proteome</keyword>
<dbReference type="Gene3D" id="1.10.8.60">
    <property type="match status" value="1"/>
</dbReference>
<dbReference type="Pfam" id="PF17862">
    <property type="entry name" value="AAA_lid_3"/>
    <property type="match status" value="1"/>
</dbReference>
<keyword evidence="2" id="KW-0067">ATP-binding</keyword>
<feature type="non-terminal residue" evidence="4">
    <location>
        <position position="131"/>
    </location>
</feature>
<keyword evidence="1" id="KW-0547">Nucleotide-binding</keyword>
<dbReference type="Proteomes" id="UP000677054">
    <property type="component" value="Unassembled WGS sequence"/>
</dbReference>
<dbReference type="EMBL" id="LR900744">
    <property type="protein sequence ID" value="CAD7246744.1"/>
    <property type="molecule type" value="Genomic_DNA"/>
</dbReference>
<dbReference type="EMBL" id="CAJPEV010001227">
    <property type="protein sequence ID" value="CAG0891473.1"/>
    <property type="molecule type" value="Genomic_DNA"/>
</dbReference>
<dbReference type="GO" id="GO:0140570">
    <property type="term" value="P:extraction of mislocalized protein from mitochondrial outer membrane"/>
    <property type="evidence" value="ECO:0007669"/>
    <property type="project" value="TreeGrafter"/>
</dbReference>
<dbReference type="AlphaFoldDB" id="A0A7R9A3E4"/>
<dbReference type="InterPro" id="IPR041569">
    <property type="entry name" value="AAA_lid_3"/>
</dbReference>